<reference evidence="6" key="1">
    <citation type="submission" date="2021-03" db="EMBL/GenBank/DDBJ databases">
        <title>Draft genome sequence of rust myrtle Austropuccinia psidii MF-1, a brazilian biotype.</title>
        <authorList>
            <person name="Quecine M.C."/>
            <person name="Pachon D.M.R."/>
            <person name="Bonatelli M.L."/>
            <person name="Correr F.H."/>
            <person name="Franceschini L.M."/>
            <person name="Leite T.F."/>
            <person name="Margarido G.R.A."/>
            <person name="Almeida C.A."/>
            <person name="Ferrarezi J.A."/>
            <person name="Labate C.A."/>
        </authorList>
    </citation>
    <scope>NUCLEOTIDE SEQUENCE</scope>
    <source>
        <strain evidence="6">MF-1</strain>
    </source>
</reference>
<dbReference type="SUPFAM" id="SSF53098">
    <property type="entry name" value="Ribonuclease H-like"/>
    <property type="match status" value="1"/>
</dbReference>
<gene>
    <name evidence="6" type="ORF">O181_026539</name>
</gene>
<dbReference type="GO" id="GO:0032196">
    <property type="term" value="P:transposition"/>
    <property type="evidence" value="ECO:0007669"/>
    <property type="project" value="UniProtKB-KW"/>
</dbReference>
<dbReference type="AlphaFoldDB" id="A0A9Q3CK59"/>
<dbReference type="PROSITE" id="PS50994">
    <property type="entry name" value="INTEGRASE"/>
    <property type="match status" value="1"/>
</dbReference>
<dbReference type="PANTHER" id="PTHR42648:SF28">
    <property type="entry name" value="TRANSPOSON-ENCODED PROTEIN WITH RIBONUCLEASE H-LIKE AND RETROVIRUS ZINC FINGER-LIKE DOMAINS"/>
    <property type="match status" value="1"/>
</dbReference>
<evidence type="ECO:0000313" key="7">
    <source>
        <dbReference type="Proteomes" id="UP000765509"/>
    </source>
</evidence>
<evidence type="ECO:0000256" key="4">
    <source>
        <dbReference type="ARBA" id="ARBA00049244"/>
    </source>
</evidence>
<feature type="domain" description="Integrase catalytic" evidence="5">
    <location>
        <begin position="1"/>
        <end position="109"/>
    </location>
</feature>
<protein>
    <recommendedName>
        <fullName evidence="5">Integrase catalytic domain-containing protein</fullName>
    </recommendedName>
</protein>
<dbReference type="GO" id="GO:0005634">
    <property type="term" value="C:nucleus"/>
    <property type="evidence" value="ECO:0007669"/>
    <property type="project" value="UniProtKB-ARBA"/>
</dbReference>
<comment type="catalytic activity">
    <reaction evidence="4">
        <text>DNA(n) + a 2'-deoxyribonucleoside 5'-triphosphate = DNA(n+1) + diphosphate</text>
        <dbReference type="Rhea" id="RHEA:22508"/>
        <dbReference type="Rhea" id="RHEA-COMP:17339"/>
        <dbReference type="Rhea" id="RHEA-COMP:17340"/>
        <dbReference type="ChEBI" id="CHEBI:33019"/>
        <dbReference type="ChEBI" id="CHEBI:61560"/>
        <dbReference type="ChEBI" id="CHEBI:173112"/>
        <dbReference type="EC" id="2.7.7.7"/>
    </reaction>
</comment>
<dbReference type="InterPro" id="IPR036397">
    <property type="entry name" value="RNaseH_sf"/>
</dbReference>
<keyword evidence="2" id="KW-0694">RNA-binding</keyword>
<dbReference type="GO" id="GO:0003964">
    <property type="term" value="F:RNA-directed DNA polymerase activity"/>
    <property type="evidence" value="ECO:0007669"/>
    <property type="project" value="UniProtKB-EC"/>
</dbReference>
<sequence>MEPMDIVASDIMGPFKKANINSGCWVLTIQDISSTYGECHIIATKADAAAVLQAAITRWEVKCGRNLKTLHTDGGGKFWSKGMNHLCSMKGITHEQSLPIHHKQNGVAEHCGYGTNTTVIVRFGKSFLVICIHVGCIHKQ</sequence>
<dbReference type="EMBL" id="AVOT02008825">
    <property type="protein sequence ID" value="MBW0486824.1"/>
    <property type="molecule type" value="Genomic_DNA"/>
</dbReference>
<evidence type="ECO:0000313" key="6">
    <source>
        <dbReference type="EMBL" id="MBW0486824.1"/>
    </source>
</evidence>
<dbReference type="Gene3D" id="3.30.420.10">
    <property type="entry name" value="Ribonuclease H-like superfamily/Ribonuclease H"/>
    <property type="match status" value="1"/>
</dbReference>
<dbReference type="GO" id="GO:0003723">
    <property type="term" value="F:RNA binding"/>
    <property type="evidence" value="ECO:0007669"/>
    <property type="project" value="UniProtKB-KW"/>
</dbReference>
<dbReference type="GO" id="GO:0015074">
    <property type="term" value="P:DNA integration"/>
    <property type="evidence" value="ECO:0007669"/>
    <property type="project" value="InterPro"/>
</dbReference>
<keyword evidence="7" id="KW-1185">Reference proteome</keyword>
<name>A0A9Q3CK59_9BASI</name>
<dbReference type="PANTHER" id="PTHR42648">
    <property type="entry name" value="TRANSPOSASE, PUTATIVE-RELATED"/>
    <property type="match status" value="1"/>
</dbReference>
<comment type="catalytic activity">
    <reaction evidence="3">
        <text>DNA(n) + a 2'-deoxyribonucleoside 5'-triphosphate = DNA(n+1) + diphosphate</text>
        <dbReference type="Rhea" id="RHEA:22508"/>
        <dbReference type="Rhea" id="RHEA-COMP:17339"/>
        <dbReference type="Rhea" id="RHEA-COMP:17340"/>
        <dbReference type="ChEBI" id="CHEBI:33019"/>
        <dbReference type="ChEBI" id="CHEBI:61560"/>
        <dbReference type="ChEBI" id="CHEBI:173112"/>
        <dbReference type="EC" id="2.7.7.49"/>
    </reaction>
</comment>
<dbReference type="OrthoDB" id="7691805at2759"/>
<accession>A0A9Q3CK59</accession>
<dbReference type="GO" id="GO:0003887">
    <property type="term" value="F:DNA-directed DNA polymerase activity"/>
    <property type="evidence" value="ECO:0007669"/>
    <property type="project" value="UniProtKB-EC"/>
</dbReference>
<dbReference type="InterPro" id="IPR039537">
    <property type="entry name" value="Retrotran_Ty1/copia-like"/>
</dbReference>
<comment type="caution">
    <text evidence="6">The sequence shown here is derived from an EMBL/GenBank/DDBJ whole genome shotgun (WGS) entry which is preliminary data.</text>
</comment>
<dbReference type="InterPro" id="IPR012337">
    <property type="entry name" value="RNaseH-like_sf"/>
</dbReference>
<evidence type="ECO:0000259" key="5">
    <source>
        <dbReference type="PROSITE" id="PS50994"/>
    </source>
</evidence>
<proteinExistence type="predicted"/>
<dbReference type="InterPro" id="IPR001584">
    <property type="entry name" value="Integrase_cat-core"/>
</dbReference>
<keyword evidence="1" id="KW-0815">Transposition</keyword>
<dbReference type="Proteomes" id="UP000765509">
    <property type="component" value="Unassembled WGS sequence"/>
</dbReference>
<organism evidence="6 7">
    <name type="scientific">Austropuccinia psidii MF-1</name>
    <dbReference type="NCBI Taxonomy" id="1389203"/>
    <lineage>
        <taxon>Eukaryota</taxon>
        <taxon>Fungi</taxon>
        <taxon>Dikarya</taxon>
        <taxon>Basidiomycota</taxon>
        <taxon>Pucciniomycotina</taxon>
        <taxon>Pucciniomycetes</taxon>
        <taxon>Pucciniales</taxon>
        <taxon>Sphaerophragmiaceae</taxon>
        <taxon>Austropuccinia</taxon>
    </lineage>
</organism>
<evidence type="ECO:0000256" key="2">
    <source>
        <dbReference type="ARBA" id="ARBA00022884"/>
    </source>
</evidence>
<evidence type="ECO:0000256" key="3">
    <source>
        <dbReference type="ARBA" id="ARBA00048173"/>
    </source>
</evidence>
<evidence type="ECO:0000256" key="1">
    <source>
        <dbReference type="ARBA" id="ARBA00022578"/>
    </source>
</evidence>